<dbReference type="OMA" id="QDTERAC"/>
<evidence type="ECO:0000256" key="1">
    <source>
        <dbReference type="SAM" id="MobiDB-lite"/>
    </source>
</evidence>
<comment type="caution">
    <text evidence="2">The sequence shown here is derived from an EMBL/GenBank/DDBJ whole genome shotgun (WGS) entry which is preliminary data.</text>
</comment>
<gene>
    <name evidence="2" type="ORF">KI387_016677</name>
</gene>
<keyword evidence="3" id="KW-1185">Reference proteome</keyword>
<feature type="compositionally biased region" description="Basic and acidic residues" evidence="1">
    <location>
        <begin position="69"/>
        <end position="86"/>
    </location>
</feature>
<sequence length="86" mass="10239">MHANNKLSRKERSRSPYRSSRNRHKIRSPTQRRHGSTSTSPRRQRHKRHGNKSASRSPTRKLKIPSPKVFEHKQDTERACKEEDKK</sequence>
<evidence type="ECO:0000313" key="2">
    <source>
        <dbReference type="EMBL" id="KAH9322038.1"/>
    </source>
</evidence>
<proteinExistence type="predicted"/>
<name>A0AA38LEI9_TAXCH</name>
<dbReference type="Proteomes" id="UP000824469">
    <property type="component" value="Unassembled WGS sequence"/>
</dbReference>
<dbReference type="AlphaFoldDB" id="A0AA38LEI9"/>
<feature type="compositionally biased region" description="Basic residues" evidence="1">
    <location>
        <begin position="42"/>
        <end position="51"/>
    </location>
</feature>
<feature type="region of interest" description="Disordered" evidence="1">
    <location>
        <begin position="1"/>
        <end position="86"/>
    </location>
</feature>
<feature type="non-terminal residue" evidence="2">
    <location>
        <position position="1"/>
    </location>
</feature>
<accession>A0AA38LEI9</accession>
<protein>
    <submittedName>
        <fullName evidence="2">Uncharacterized protein</fullName>
    </submittedName>
</protein>
<reference evidence="2 3" key="1">
    <citation type="journal article" date="2021" name="Nat. Plants">
        <title>The Taxus genome provides insights into paclitaxel biosynthesis.</title>
        <authorList>
            <person name="Xiong X."/>
            <person name="Gou J."/>
            <person name="Liao Q."/>
            <person name="Li Y."/>
            <person name="Zhou Q."/>
            <person name="Bi G."/>
            <person name="Li C."/>
            <person name="Du R."/>
            <person name="Wang X."/>
            <person name="Sun T."/>
            <person name="Guo L."/>
            <person name="Liang H."/>
            <person name="Lu P."/>
            <person name="Wu Y."/>
            <person name="Zhang Z."/>
            <person name="Ro D.K."/>
            <person name="Shang Y."/>
            <person name="Huang S."/>
            <person name="Yan J."/>
        </authorList>
    </citation>
    <scope>NUCLEOTIDE SEQUENCE [LARGE SCALE GENOMIC DNA]</scope>
    <source>
        <strain evidence="2">Ta-2019</strain>
    </source>
</reference>
<dbReference type="EMBL" id="JAHRHJ020000003">
    <property type="protein sequence ID" value="KAH9322038.1"/>
    <property type="molecule type" value="Genomic_DNA"/>
</dbReference>
<feature type="compositionally biased region" description="Basic residues" evidence="1">
    <location>
        <begin position="20"/>
        <end position="35"/>
    </location>
</feature>
<evidence type="ECO:0000313" key="3">
    <source>
        <dbReference type="Proteomes" id="UP000824469"/>
    </source>
</evidence>
<organism evidence="2 3">
    <name type="scientific">Taxus chinensis</name>
    <name type="common">Chinese yew</name>
    <name type="synonym">Taxus wallichiana var. chinensis</name>
    <dbReference type="NCBI Taxonomy" id="29808"/>
    <lineage>
        <taxon>Eukaryota</taxon>
        <taxon>Viridiplantae</taxon>
        <taxon>Streptophyta</taxon>
        <taxon>Embryophyta</taxon>
        <taxon>Tracheophyta</taxon>
        <taxon>Spermatophyta</taxon>
        <taxon>Pinopsida</taxon>
        <taxon>Pinidae</taxon>
        <taxon>Conifers II</taxon>
        <taxon>Cupressales</taxon>
        <taxon>Taxaceae</taxon>
        <taxon>Taxus</taxon>
    </lineage>
</organism>